<sequence length="155" mass="18112">MICKNPKKMKNVIKKSIISYVIAWLITYFSMIDYSDSLSSACLNCSYTEDVALYSLLLLPLFFITFLFLERKAKNNNLSSIFLSVMFTFLVLLNNVSIFSDRASSWSTFSIMEEFLATLIESYLFLIIGIAIFLFIFREKRLFMNKNNTIYNDNR</sequence>
<organism evidence="2 4">
    <name type="scientific">Capnocytophaga catalasegens</name>
    <dbReference type="NCBI Taxonomy" id="1004260"/>
    <lineage>
        <taxon>Bacteria</taxon>
        <taxon>Pseudomonadati</taxon>
        <taxon>Bacteroidota</taxon>
        <taxon>Flavobacteriia</taxon>
        <taxon>Flavobacteriales</taxon>
        <taxon>Flavobacteriaceae</taxon>
        <taxon>Capnocytophaga</taxon>
    </lineage>
</organism>
<proteinExistence type="predicted"/>
<keyword evidence="1" id="KW-0812">Transmembrane</keyword>
<comment type="caution">
    <text evidence="2">The sequence shown here is derived from an EMBL/GenBank/DDBJ whole genome shotgun (WGS) entry which is preliminary data.</text>
</comment>
<name>A0AAV5AUW1_9FLAO</name>
<dbReference type="EMBL" id="BQKB01000017">
    <property type="protein sequence ID" value="GJM52672.1"/>
    <property type="molecule type" value="Genomic_DNA"/>
</dbReference>
<evidence type="ECO:0000256" key="1">
    <source>
        <dbReference type="SAM" id="Phobius"/>
    </source>
</evidence>
<dbReference type="EMBL" id="BQKA01000025">
    <property type="protein sequence ID" value="GJM50389.1"/>
    <property type="molecule type" value="Genomic_DNA"/>
</dbReference>
<feature type="transmembrane region" description="Helical" evidence="1">
    <location>
        <begin position="115"/>
        <end position="137"/>
    </location>
</feature>
<evidence type="ECO:0000313" key="5">
    <source>
        <dbReference type="Proteomes" id="UP001208692"/>
    </source>
</evidence>
<keyword evidence="1" id="KW-1133">Transmembrane helix</keyword>
<dbReference type="AlphaFoldDB" id="A0AAV5AUW1"/>
<gene>
    <name evidence="2" type="ORF">RCZ15_13620</name>
    <name evidence="3" type="ORF">RCZ16_09890</name>
</gene>
<reference evidence="2 5" key="1">
    <citation type="submission" date="2021-11" db="EMBL/GenBank/DDBJ databases">
        <title>Draft genome sequence of Capnocytophaga sp. strain KC07075 isolated from cat oral cavity.</title>
        <authorList>
            <person name="Suzuki M."/>
            <person name="Imaoka K."/>
            <person name="Kimura M."/>
            <person name="Morikawa S."/>
            <person name="Maeda K."/>
        </authorList>
    </citation>
    <scope>NUCLEOTIDE SEQUENCE</scope>
    <source>
        <strain evidence="2">KC07075</strain>
        <strain evidence="3 5">KC07079</strain>
    </source>
</reference>
<feature type="transmembrane region" description="Helical" evidence="1">
    <location>
        <begin position="51"/>
        <end position="69"/>
    </location>
</feature>
<keyword evidence="1" id="KW-0472">Membrane</keyword>
<evidence type="ECO:0000313" key="2">
    <source>
        <dbReference type="EMBL" id="GJM50389.1"/>
    </source>
</evidence>
<evidence type="ECO:0000313" key="4">
    <source>
        <dbReference type="Proteomes" id="UP001207736"/>
    </source>
</evidence>
<keyword evidence="5" id="KW-1185">Reference proteome</keyword>
<feature type="transmembrane region" description="Helical" evidence="1">
    <location>
        <begin position="12"/>
        <end position="31"/>
    </location>
</feature>
<accession>A0AAV5AUW1</accession>
<evidence type="ECO:0000313" key="3">
    <source>
        <dbReference type="EMBL" id="GJM52672.1"/>
    </source>
</evidence>
<protein>
    <submittedName>
        <fullName evidence="2">Uncharacterized protein</fullName>
    </submittedName>
</protein>
<feature type="transmembrane region" description="Helical" evidence="1">
    <location>
        <begin position="81"/>
        <end position="100"/>
    </location>
</feature>
<dbReference type="Proteomes" id="UP001207736">
    <property type="component" value="Unassembled WGS sequence"/>
</dbReference>
<dbReference type="Proteomes" id="UP001208692">
    <property type="component" value="Unassembled WGS sequence"/>
</dbReference>